<dbReference type="SUPFAM" id="SSF53383">
    <property type="entry name" value="PLP-dependent transferases"/>
    <property type="match status" value="1"/>
</dbReference>
<keyword evidence="4 5" id="KW-0663">Pyridoxal phosphate</keyword>
<evidence type="ECO:0000256" key="2">
    <source>
        <dbReference type="ARBA" id="ARBA00022576"/>
    </source>
</evidence>
<dbReference type="InterPro" id="IPR024892">
    <property type="entry name" value="ArAT"/>
</dbReference>
<organism evidence="7 8">
    <name type="scientific">Speluncibacter jeojiensis</name>
    <dbReference type="NCBI Taxonomy" id="2710754"/>
    <lineage>
        <taxon>Bacteria</taxon>
        <taxon>Bacillati</taxon>
        <taxon>Actinomycetota</taxon>
        <taxon>Actinomycetes</taxon>
        <taxon>Mycobacteriales</taxon>
        <taxon>Speluncibacteraceae</taxon>
        <taxon>Speluncibacter</taxon>
    </lineage>
</organism>
<proteinExistence type="inferred from homology"/>
<keyword evidence="3 7" id="KW-0808">Transferase</keyword>
<keyword evidence="2 7" id="KW-0032">Aminotransferase</keyword>
<dbReference type="InterPro" id="IPR015421">
    <property type="entry name" value="PyrdxlP-dep_Trfase_major"/>
</dbReference>
<name>A0A9X4M3L9_9ACTN</name>
<reference evidence="7" key="1">
    <citation type="submission" date="2022-08" db="EMBL/GenBank/DDBJ databases">
        <title>Genome analysis of Corynebacteriales strain.</title>
        <authorList>
            <person name="Lee S.D."/>
        </authorList>
    </citation>
    <scope>NUCLEOTIDE SEQUENCE</scope>
    <source>
        <strain evidence="7">D3-21</strain>
    </source>
</reference>
<dbReference type="EMBL" id="JANRHA010000002">
    <property type="protein sequence ID" value="MDG3013801.1"/>
    <property type="molecule type" value="Genomic_DNA"/>
</dbReference>
<dbReference type="EC" id="2.6.1.9" evidence="7"/>
<dbReference type="InterPro" id="IPR015424">
    <property type="entry name" value="PyrdxlP-dep_Trfase"/>
</dbReference>
<sequence length="369" mass="39947">MSRLQGDGPRPRPALDSVARYVPQPPKAPAGVLPHRLFLNENPYPPLPSVLAVINDAATGINRYPDIEPTTLIAALARRHSCHTDDILTGPGTMGIYQQIAQAMLRPGDDIVYAWPSFEAFPIVAAIAGCTTREVPLRDHHHDLQAIAEAIGERTRAVFVCNPNNPTGTLIPGDDLQAFLEQIPDDVLVLIDEAYAEFVPDHQGPSGLDLYRRFRNVVVLRTFSKAYGLAGLRVGYGLAHPTLAGAFRKCAVPCGVSTIAIAAALRSLEAEDELFERVRHVIDARDRLGAELSHMGLRVPTSAANFLWIDIGAHAAELGTQIESSGILARVVPDHGIRLTIGDKRANTDAEWALGGALATSETWGRSFY</sequence>
<keyword evidence="8" id="KW-1185">Reference proteome</keyword>
<protein>
    <submittedName>
        <fullName evidence="7">Histidinol-phosphate transaminase</fullName>
        <ecNumber evidence="7">2.6.1.9</ecNumber>
    </submittedName>
</protein>
<dbReference type="Proteomes" id="UP001152755">
    <property type="component" value="Unassembled WGS sequence"/>
</dbReference>
<dbReference type="GO" id="GO:0030170">
    <property type="term" value="F:pyridoxal phosphate binding"/>
    <property type="evidence" value="ECO:0007669"/>
    <property type="project" value="InterPro"/>
</dbReference>
<dbReference type="Gene3D" id="3.90.1150.10">
    <property type="entry name" value="Aspartate Aminotransferase, domain 1"/>
    <property type="match status" value="1"/>
</dbReference>
<dbReference type="RefSeq" id="WP_277832725.1">
    <property type="nucleotide sequence ID" value="NZ_JAAIVF010000003.1"/>
</dbReference>
<accession>A0A9X4M3L9</accession>
<evidence type="ECO:0000313" key="7">
    <source>
        <dbReference type="EMBL" id="MDG3013801.1"/>
    </source>
</evidence>
<comment type="cofactor">
    <cofactor evidence="1 5">
        <name>pyridoxal 5'-phosphate</name>
        <dbReference type="ChEBI" id="CHEBI:597326"/>
    </cofactor>
</comment>
<evidence type="ECO:0000313" key="8">
    <source>
        <dbReference type="Proteomes" id="UP001152755"/>
    </source>
</evidence>
<dbReference type="PROSITE" id="PS00599">
    <property type="entry name" value="AA_TRANSFER_CLASS_2"/>
    <property type="match status" value="1"/>
</dbReference>
<comment type="similarity">
    <text evidence="5">Belongs to the class-II pyridoxal-phosphate-dependent aminotransferase family.</text>
</comment>
<dbReference type="InterPro" id="IPR015422">
    <property type="entry name" value="PyrdxlP-dep_Trfase_small"/>
</dbReference>
<feature type="domain" description="Aminotransferase class I/classII large" evidence="6">
    <location>
        <begin position="40"/>
        <end position="317"/>
    </location>
</feature>
<dbReference type="GO" id="GO:0004400">
    <property type="term" value="F:histidinol-phosphate transaminase activity"/>
    <property type="evidence" value="ECO:0007669"/>
    <property type="project" value="UniProtKB-EC"/>
</dbReference>
<dbReference type="AlphaFoldDB" id="A0A9X4M3L9"/>
<comment type="caution">
    <text evidence="7">The sequence shown here is derived from an EMBL/GenBank/DDBJ whole genome shotgun (WGS) entry which is preliminary data.</text>
</comment>
<dbReference type="InterPro" id="IPR001917">
    <property type="entry name" value="Aminotrans_II_pyridoxalP_BS"/>
</dbReference>
<dbReference type="InterPro" id="IPR004839">
    <property type="entry name" value="Aminotransferase_I/II_large"/>
</dbReference>
<dbReference type="PANTHER" id="PTHR43643:SF3">
    <property type="entry name" value="HISTIDINOL-PHOSPHATE AMINOTRANSFERASE"/>
    <property type="match status" value="1"/>
</dbReference>
<evidence type="ECO:0000256" key="4">
    <source>
        <dbReference type="ARBA" id="ARBA00022898"/>
    </source>
</evidence>
<dbReference type="InterPro" id="IPR050106">
    <property type="entry name" value="HistidinolP_aminotransfase"/>
</dbReference>
<dbReference type="NCBIfam" id="NF002878">
    <property type="entry name" value="PRK03321.1"/>
    <property type="match status" value="1"/>
</dbReference>
<dbReference type="CDD" id="cd00609">
    <property type="entry name" value="AAT_like"/>
    <property type="match status" value="1"/>
</dbReference>
<dbReference type="Pfam" id="PF00155">
    <property type="entry name" value="Aminotran_1_2"/>
    <property type="match status" value="1"/>
</dbReference>
<dbReference type="Gene3D" id="3.40.640.10">
    <property type="entry name" value="Type I PLP-dependent aspartate aminotransferase-like (Major domain)"/>
    <property type="match status" value="1"/>
</dbReference>
<evidence type="ECO:0000256" key="3">
    <source>
        <dbReference type="ARBA" id="ARBA00022679"/>
    </source>
</evidence>
<dbReference type="PANTHER" id="PTHR43643">
    <property type="entry name" value="HISTIDINOL-PHOSPHATE AMINOTRANSFERASE 2"/>
    <property type="match status" value="1"/>
</dbReference>
<evidence type="ECO:0000259" key="6">
    <source>
        <dbReference type="Pfam" id="PF00155"/>
    </source>
</evidence>
<evidence type="ECO:0000256" key="5">
    <source>
        <dbReference type="RuleBase" id="RU003693"/>
    </source>
</evidence>
<gene>
    <name evidence="7" type="ORF">NVS88_04425</name>
</gene>
<evidence type="ECO:0000256" key="1">
    <source>
        <dbReference type="ARBA" id="ARBA00001933"/>
    </source>
</evidence>